<evidence type="ECO:0000313" key="1">
    <source>
        <dbReference type="EMBL" id="KAF7564890.1"/>
    </source>
</evidence>
<keyword evidence="4" id="KW-1185">Reference proteome</keyword>
<reference evidence="2" key="2">
    <citation type="submission" date="2021-05" db="EMBL/GenBank/DDBJ databases">
        <authorList>
            <person name="Moolhuijzen P.M."/>
            <person name="Moffat C.S."/>
        </authorList>
    </citation>
    <scope>NUCLEOTIDE SEQUENCE</scope>
    <source>
        <strain evidence="2">86-124</strain>
    </source>
</reference>
<dbReference type="OrthoDB" id="3763456at2759"/>
<dbReference type="EMBL" id="NQIK02000010">
    <property type="protein sequence ID" value="KAF7564890.1"/>
    <property type="molecule type" value="Genomic_DNA"/>
</dbReference>
<organism evidence="1 3">
    <name type="scientific">Pyrenophora tritici-repentis</name>
    <dbReference type="NCBI Taxonomy" id="45151"/>
    <lineage>
        <taxon>Eukaryota</taxon>
        <taxon>Fungi</taxon>
        <taxon>Dikarya</taxon>
        <taxon>Ascomycota</taxon>
        <taxon>Pezizomycotina</taxon>
        <taxon>Dothideomycetes</taxon>
        <taxon>Pleosporomycetidae</taxon>
        <taxon>Pleosporales</taxon>
        <taxon>Pleosporineae</taxon>
        <taxon>Pleosporaceae</taxon>
        <taxon>Pyrenophora</taxon>
    </lineage>
</organism>
<dbReference type="OMA" id="HQSVCLN"/>
<evidence type="ECO:0000313" key="2">
    <source>
        <dbReference type="EMBL" id="KAI1508739.1"/>
    </source>
</evidence>
<accession>A0A2W1EXD4</accession>
<dbReference type="EMBL" id="NRDI02000024">
    <property type="protein sequence ID" value="KAI1508739.1"/>
    <property type="molecule type" value="Genomic_DNA"/>
</dbReference>
<reference evidence="2" key="3">
    <citation type="journal article" date="2022" name="bioRxiv">
        <title>A global pangenome for the wheat fungal pathogen Pyrenophora tritici-repentis and prediction of effector protein structural homology.</title>
        <authorList>
            <person name="Moolhuijzen P."/>
            <person name="See P.T."/>
            <person name="Shi G."/>
            <person name="Powell H.R."/>
            <person name="Cockram J."/>
            <person name="Jorgensen L.N."/>
            <person name="Benslimane H."/>
            <person name="Strelkov S.E."/>
            <person name="Turner J."/>
            <person name="Liu Z."/>
            <person name="Moffat C.S."/>
        </authorList>
    </citation>
    <scope>NUCLEOTIDE SEQUENCE</scope>
    <source>
        <strain evidence="2">86-124</strain>
    </source>
</reference>
<dbReference type="Proteomes" id="UP000245464">
    <property type="component" value="Chromosome 10"/>
</dbReference>
<evidence type="ECO:0000313" key="4">
    <source>
        <dbReference type="Proteomes" id="UP000249757"/>
    </source>
</evidence>
<sequence>MSHGPNRTAGASDEENFTYDLSNAIYGSFPSCATDISPRRSRASSAATTTISKRKVNITSALSRQNVALAHNIPQQQKSRGRDLHMSIHHSTCLNLNQNGQDGVESDLWILPELEDWEADEEPRNPATSGQLLLSTCAPAKQGDWASLLHRAANSNFERLRTRLEGDGWDFVNSRFGNSTKNPQMDASATQSEESIDDEFDVVVLTASHGA</sequence>
<comment type="caution">
    <text evidence="1">The sequence shown here is derived from an EMBL/GenBank/DDBJ whole genome shotgun (WGS) entry which is preliminary data.</text>
</comment>
<name>A0A2W1EXD4_9PLEO</name>
<dbReference type="AlphaFoldDB" id="A0A2W1EXD4"/>
<gene>
    <name evidence="2" type="ORF">Ptr86124_012368</name>
    <name evidence="1" type="ORF">PtrM4_043240</name>
</gene>
<dbReference type="Proteomes" id="UP000249757">
    <property type="component" value="Unassembled WGS sequence"/>
</dbReference>
<reference evidence="4" key="4">
    <citation type="journal article" date="2022" name="Microb. Genom.">
        <title>A global pangenome for the wheat fungal pathogen Pyrenophora tritici-repentis and prediction of effector protein structural homology.</title>
        <authorList>
            <person name="Moolhuijzen P.M."/>
            <person name="See P.T."/>
            <person name="Shi G."/>
            <person name="Powell H.R."/>
            <person name="Cockram J."/>
            <person name="Jorgensen L.N."/>
            <person name="Benslimane H."/>
            <person name="Strelkov S.E."/>
            <person name="Turner J."/>
            <person name="Liu Z."/>
            <person name="Moffat C.S."/>
        </authorList>
    </citation>
    <scope>NUCLEOTIDE SEQUENCE [LARGE SCALE GENOMIC DNA]</scope>
</reference>
<proteinExistence type="predicted"/>
<protein>
    <submittedName>
        <fullName evidence="1">Uncharacterized protein</fullName>
    </submittedName>
</protein>
<evidence type="ECO:0000313" key="3">
    <source>
        <dbReference type="Proteomes" id="UP000245464"/>
    </source>
</evidence>
<reference evidence="1" key="1">
    <citation type="journal article" date="2018" name="BMC Genomics">
        <title>Comparative genomics of the wheat fungal pathogen Pyrenophora tritici-repentis reveals chromosomal variations and genome plasticity.</title>
        <authorList>
            <person name="Moolhuijzen P."/>
            <person name="See P.T."/>
            <person name="Hane J.K."/>
            <person name="Shi G."/>
            <person name="Liu Z."/>
            <person name="Oliver R.P."/>
            <person name="Moffat C.S."/>
        </authorList>
    </citation>
    <scope>NUCLEOTIDE SEQUENCE [LARGE SCALE GENOMIC DNA]</scope>
    <source>
        <strain evidence="1">M4</strain>
    </source>
</reference>